<evidence type="ECO:0000313" key="3">
    <source>
        <dbReference type="EMBL" id="KAG9926048.1"/>
    </source>
</evidence>
<dbReference type="Pfam" id="PF23731">
    <property type="entry name" value="ARM_ECM29_C"/>
    <property type="match status" value="1"/>
</dbReference>
<protein>
    <submittedName>
        <fullName evidence="3">ARM repeat-containing protein</fullName>
    </submittedName>
</protein>
<dbReference type="PANTHER" id="PTHR23346">
    <property type="entry name" value="TRANSLATIONAL ACTIVATOR GCN1-RELATED"/>
    <property type="match status" value="1"/>
</dbReference>
<feature type="non-terminal residue" evidence="3">
    <location>
        <position position="1"/>
    </location>
</feature>
<reference evidence="3" key="1">
    <citation type="journal article" date="2021" name="J Fungi (Basel)">
        <title>Virulence traits and population genomics of the black yeast Aureobasidium melanogenum.</title>
        <authorList>
            <person name="Cernosa A."/>
            <person name="Sun X."/>
            <person name="Gostincar C."/>
            <person name="Fang C."/>
            <person name="Gunde-Cimerman N."/>
            <person name="Song Z."/>
        </authorList>
    </citation>
    <scope>NUCLEOTIDE SEQUENCE</scope>
    <source>
        <strain evidence="3">EXF-9298</strain>
    </source>
</reference>
<reference evidence="3" key="2">
    <citation type="submission" date="2021-08" db="EMBL/GenBank/DDBJ databases">
        <authorList>
            <person name="Gostincar C."/>
            <person name="Sun X."/>
            <person name="Song Z."/>
            <person name="Gunde-Cimerman N."/>
        </authorList>
    </citation>
    <scope>NUCLEOTIDE SEQUENCE</scope>
    <source>
        <strain evidence="3">EXF-9298</strain>
    </source>
</reference>
<evidence type="ECO:0000256" key="2">
    <source>
        <dbReference type="SAM" id="MobiDB-lite"/>
    </source>
</evidence>
<feature type="compositionally biased region" description="Basic and acidic residues" evidence="2">
    <location>
        <begin position="320"/>
        <end position="334"/>
    </location>
</feature>
<dbReference type="SUPFAM" id="SSF48371">
    <property type="entry name" value="ARM repeat"/>
    <property type="match status" value="1"/>
</dbReference>
<gene>
    <name evidence="3" type="ORF">KCU98_g21382</name>
</gene>
<dbReference type="AlphaFoldDB" id="A0A9P8F3C9"/>
<comment type="caution">
    <text evidence="3">The sequence shown here is derived from an EMBL/GenBank/DDBJ whole genome shotgun (WGS) entry which is preliminary data.</text>
</comment>
<sequence length="342" mass="37268">MCSSSLSSSYAASSGYVARGASDKQILRLAGFAKKLYFESEGDREQAVPRQSIAAAEIMQAISKHANDRFNSLASDLLPFIFFGKHDSHDQVKEIFRNTWEDNVGGSRAISLYLKEILLMAQEYMDSPQWVIKHTAARSVADVTTALASMSSGFDTTTSHLIWPVLEKALGGKTWDGKEAVLYAFAKFVEGTKHIYSAEDAVAKTFVKVSDVSCLTKHASGEPHIILREAKRQNVTYRPHAIKGLGLVAASRKDLDLFDAMCDVIKPVFADAVDTENEDNMDVDNGVGAGDKDSRESTIVNEARGEKIGTSRGNPADIAADAHRRARESPKDDGESQDESVG</sequence>
<organism evidence="3 4">
    <name type="scientific">Aureobasidium melanogenum</name>
    <name type="common">Aureobasidium pullulans var. melanogenum</name>
    <dbReference type="NCBI Taxonomy" id="46634"/>
    <lineage>
        <taxon>Eukaryota</taxon>
        <taxon>Fungi</taxon>
        <taxon>Dikarya</taxon>
        <taxon>Ascomycota</taxon>
        <taxon>Pezizomycotina</taxon>
        <taxon>Dothideomycetes</taxon>
        <taxon>Dothideomycetidae</taxon>
        <taxon>Dothideales</taxon>
        <taxon>Saccotheciaceae</taxon>
        <taxon>Aureobasidium</taxon>
    </lineage>
</organism>
<accession>A0A9P8F3C9</accession>
<dbReference type="GO" id="GO:0060090">
    <property type="term" value="F:molecular adaptor activity"/>
    <property type="evidence" value="ECO:0007669"/>
    <property type="project" value="TreeGrafter"/>
</dbReference>
<dbReference type="GO" id="GO:0036503">
    <property type="term" value="P:ERAD pathway"/>
    <property type="evidence" value="ECO:0007669"/>
    <property type="project" value="TreeGrafter"/>
</dbReference>
<name>A0A9P8F3C9_AURME</name>
<evidence type="ECO:0000313" key="4">
    <source>
        <dbReference type="Proteomes" id="UP000729357"/>
    </source>
</evidence>
<keyword evidence="4" id="KW-1185">Reference proteome</keyword>
<dbReference type="PANTHER" id="PTHR23346:SF19">
    <property type="entry name" value="PROTEASOME ADAPTER AND SCAFFOLD PROTEIN ECM29"/>
    <property type="match status" value="1"/>
</dbReference>
<dbReference type="InterPro" id="IPR011989">
    <property type="entry name" value="ARM-like"/>
</dbReference>
<proteinExistence type="predicted"/>
<dbReference type="EMBL" id="JAHFXS010007430">
    <property type="protein sequence ID" value="KAG9926048.1"/>
    <property type="molecule type" value="Genomic_DNA"/>
</dbReference>
<dbReference type="GO" id="GO:0005737">
    <property type="term" value="C:cytoplasm"/>
    <property type="evidence" value="ECO:0007669"/>
    <property type="project" value="TreeGrafter"/>
</dbReference>
<evidence type="ECO:0000256" key="1">
    <source>
        <dbReference type="ARBA" id="ARBA00022737"/>
    </source>
</evidence>
<dbReference type="Proteomes" id="UP000729357">
    <property type="component" value="Unassembled WGS sequence"/>
</dbReference>
<dbReference type="InterPro" id="IPR016024">
    <property type="entry name" value="ARM-type_fold"/>
</dbReference>
<dbReference type="GO" id="GO:0005634">
    <property type="term" value="C:nucleus"/>
    <property type="evidence" value="ECO:0007669"/>
    <property type="project" value="TreeGrafter"/>
</dbReference>
<dbReference type="Gene3D" id="1.25.10.10">
    <property type="entry name" value="Leucine-rich Repeat Variant"/>
    <property type="match status" value="1"/>
</dbReference>
<keyword evidence="1" id="KW-0677">Repeat</keyword>
<feature type="region of interest" description="Disordered" evidence="2">
    <location>
        <begin position="276"/>
        <end position="342"/>
    </location>
</feature>